<proteinExistence type="inferred from homology"/>
<reference evidence="13" key="1">
    <citation type="journal article" date="2023" name="Plant J.">
        <title>Genome sequences and population genomics provide insights into the demographic history, inbreeding, and mutation load of two 'living fossil' tree species of Dipteronia.</title>
        <authorList>
            <person name="Feng Y."/>
            <person name="Comes H.P."/>
            <person name="Chen J."/>
            <person name="Zhu S."/>
            <person name="Lu R."/>
            <person name="Zhang X."/>
            <person name="Li P."/>
            <person name="Qiu J."/>
            <person name="Olsen K.M."/>
            <person name="Qiu Y."/>
        </authorList>
    </citation>
    <scope>NUCLEOTIDE SEQUENCE</scope>
    <source>
        <strain evidence="13">NBL</strain>
    </source>
</reference>
<dbReference type="GO" id="GO:0005666">
    <property type="term" value="C:RNA polymerase III complex"/>
    <property type="evidence" value="ECO:0007669"/>
    <property type="project" value="TreeGrafter"/>
</dbReference>
<keyword evidence="10" id="KW-0804">Transcription</keyword>
<keyword evidence="4 10" id="KW-0479">Metal-binding</keyword>
<dbReference type="SUPFAM" id="SSF57783">
    <property type="entry name" value="Zinc beta-ribbon"/>
    <property type="match status" value="1"/>
</dbReference>
<dbReference type="GO" id="GO:0003899">
    <property type="term" value="F:DNA-directed RNA polymerase activity"/>
    <property type="evidence" value="ECO:0007669"/>
    <property type="project" value="InterPro"/>
</dbReference>
<evidence type="ECO:0000259" key="12">
    <source>
        <dbReference type="PROSITE" id="PS51133"/>
    </source>
</evidence>
<dbReference type="GO" id="GO:0003676">
    <property type="term" value="F:nucleic acid binding"/>
    <property type="evidence" value="ECO:0007669"/>
    <property type="project" value="InterPro"/>
</dbReference>
<organism evidence="13 14">
    <name type="scientific">Dipteronia sinensis</name>
    <dbReference type="NCBI Taxonomy" id="43782"/>
    <lineage>
        <taxon>Eukaryota</taxon>
        <taxon>Viridiplantae</taxon>
        <taxon>Streptophyta</taxon>
        <taxon>Embryophyta</taxon>
        <taxon>Tracheophyta</taxon>
        <taxon>Spermatophyta</taxon>
        <taxon>Magnoliopsida</taxon>
        <taxon>eudicotyledons</taxon>
        <taxon>Gunneridae</taxon>
        <taxon>Pentapetalae</taxon>
        <taxon>rosids</taxon>
        <taxon>malvids</taxon>
        <taxon>Sapindales</taxon>
        <taxon>Sapindaceae</taxon>
        <taxon>Hippocastanoideae</taxon>
        <taxon>Acereae</taxon>
        <taxon>Dipteronia</taxon>
    </lineage>
</organism>
<evidence type="ECO:0000256" key="6">
    <source>
        <dbReference type="ARBA" id="ARBA00022833"/>
    </source>
</evidence>
<evidence type="ECO:0000256" key="11">
    <source>
        <dbReference type="SAM" id="MobiDB-lite"/>
    </source>
</evidence>
<evidence type="ECO:0000256" key="1">
    <source>
        <dbReference type="ARBA" id="ARBA00004123"/>
    </source>
</evidence>
<evidence type="ECO:0000313" key="14">
    <source>
        <dbReference type="Proteomes" id="UP001281410"/>
    </source>
</evidence>
<keyword evidence="7" id="KW-0539">Nucleus</keyword>
<feature type="region of interest" description="Disordered" evidence="11">
    <location>
        <begin position="41"/>
        <end position="70"/>
    </location>
</feature>
<dbReference type="GO" id="GO:0008270">
    <property type="term" value="F:zinc ion binding"/>
    <property type="evidence" value="ECO:0007669"/>
    <property type="project" value="UniProtKB-KW"/>
</dbReference>
<dbReference type="Proteomes" id="UP001281410">
    <property type="component" value="Unassembled WGS sequence"/>
</dbReference>
<keyword evidence="3 10" id="KW-0240">DNA-directed RNA polymerase</keyword>
<evidence type="ECO:0000256" key="4">
    <source>
        <dbReference type="ARBA" id="ARBA00022723"/>
    </source>
</evidence>
<evidence type="ECO:0000256" key="8">
    <source>
        <dbReference type="ARBA" id="ARBA00029985"/>
    </source>
</evidence>
<dbReference type="PROSITE" id="PS00466">
    <property type="entry name" value="ZF_TFIIS_1"/>
    <property type="match status" value="1"/>
</dbReference>
<sequence>MAVDIGLLPLCVESDALGAVRLCNGDDFSTGDVDNVIRDIMEKKKKEKRGESDSDSGRSNGNRRRSKKGLANRRQISIHCFVAYVYEKEMEFCPTCGIMLQYELPYMDRPSRFACPSCPYVCNMETRVKLKRKQPLGKKEIQPIFTQDSMMEGPQTEVTCPSCKFGKAVYHELQTRSADEPMTIFYMCANRDCKHRWNE</sequence>
<accession>A0AAD9ZY38</accession>
<dbReference type="CDD" id="cd10509">
    <property type="entry name" value="Zn-ribbon_RPC11"/>
    <property type="match status" value="1"/>
</dbReference>
<dbReference type="AlphaFoldDB" id="A0AAD9ZY38"/>
<dbReference type="Gene3D" id="2.20.25.10">
    <property type="match status" value="1"/>
</dbReference>
<feature type="compositionally biased region" description="Basic and acidic residues" evidence="11">
    <location>
        <begin position="41"/>
        <end position="56"/>
    </location>
</feature>
<feature type="compositionally biased region" description="Basic residues" evidence="11">
    <location>
        <begin position="61"/>
        <end position="70"/>
    </location>
</feature>
<dbReference type="InterPro" id="IPR012164">
    <property type="entry name" value="Rpa12/Rpb9/Rpc10/TFS"/>
</dbReference>
<keyword evidence="14" id="KW-1185">Reference proteome</keyword>
<evidence type="ECO:0000256" key="10">
    <source>
        <dbReference type="RuleBase" id="RU003474"/>
    </source>
</evidence>
<evidence type="ECO:0000256" key="7">
    <source>
        <dbReference type="ARBA" id="ARBA00023242"/>
    </source>
</evidence>
<dbReference type="Pfam" id="PF01096">
    <property type="entry name" value="Zn_ribbon_TFIIS"/>
    <property type="match status" value="1"/>
</dbReference>
<comment type="caution">
    <text evidence="13">The sequence shown here is derived from an EMBL/GenBank/DDBJ whole genome shotgun (WGS) entry which is preliminary data.</text>
</comment>
<name>A0AAD9ZY38_9ROSI</name>
<dbReference type="InterPro" id="IPR034014">
    <property type="entry name" value="Zn_ribbon_RPC11_C"/>
</dbReference>
<gene>
    <name evidence="13" type="ORF">Dsin_025883</name>
</gene>
<comment type="similarity">
    <text evidence="10">Belongs to the archaeal rpoM/eukaryotic RPA12/RPB9/RPC11 RNA polymerase family.</text>
</comment>
<dbReference type="SMART" id="SM00661">
    <property type="entry name" value="RPOL9"/>
    <property type="match status" value="1"/>
</dbReference>
<dbReference type="PROSITE" id="PS51133">
    <property type="entry name" value="ZF_TFIIS_2"/>
    <property type="match status" value="1"/>
</dbReference>
<keyword evidence="5 9" id="KW-0863">Zinc-finger</keyword>
<dbReference type="GO" id="GO:0006386">
    <property type="term" value="P:termination of RNA polymerase III transcription"/>
    <property type="evidence" value="ECO:0007669"/>
    <property type="project" value="TreeGrafter"/>
</dbReference>
<comment type="subcellular location">
    <subcellularLocation>
        <location evidence="1">Nucleus</location>
    </subcellularLocation>
</comment>
<evidence type="ECO:0000256" key="3">
    <source>
        <dbReference type="ARBA" id="ARBA00022478"/>
    </source>
</evidence>
<evidence type="ECO:0000313" key="13">
    <source>
        <dbReference type="EMBL" id="KAK3194573.1"/>
    </source>
</evidence>
<dbReference type="Gene3D" id="2.20.70.10">
    <property type="match status" value="1"/>
</dbReference>
<evidence type="ECO:0000256" key="9">
    <source>
        <dbReference type="PROSITE-ProRule" id="PRU00472"/>
    </source>
</evidence>
<dbReference type="PANTHER" id="PTHR11239">
    <property type="entry name" value="DNA-DIRECTED RNA POLYMERASE"/>
    <property type="match status" value="1"/>
</dbReference>
<dbReference type="EMBL" id="JANJYJ010000008">
    <property type="protein sequence ID" value="KAK3194573.1"/>
    <property type="molecule type" value="Genomic_DNA"/>
</dbReference>
<dbReference type="InterPro" id="IPR001222">
    <property type="entry name" value="Znf_TFIIS"/>
</dbReference>
<dbReference type="InterPro" id="IPR001529">
    <property type="entry name" value="Zn_ribbon_RPB9"/>
</dbReference>
<dbReference type="PANTHER" id="PTHR11239:SF12">
    <property type="entry name" value="DNA-DIRECTED RNA POLYMERASE III SUBUNIT RPC10"/>
    <property type="match status" value="1"/>
</dbReference>
<keyword evidence="6" id="KW-0862">Zinc</keyword>
<evidence type="ECO:0000256" key="2">
    <source>
        <dbReference type="ARBA" id="ARBA00020093"/>
    </source>
</evidence>
<evidence type="ECO:0000256" key="5">
    <source>
        <dbReference type="ARBA" id="ARBA00022771"/>
    </source>
</evidence>
<feature type="domain" description="TFIIS-type" evidence="12">
    <location>
        <begin position="156"/>
        <end position="198"/>
    </location>
</feature>
<dbReference type="SMART" id="SM00440">
    <property type="entry name" value="ZnF_C2C2"/>
    <property type="match status" value="1"/>
</dbReference>
<protein>
    <recommendedName>
        <fullName evidence="2">DNA-directed RNA polymerase III subunit RPC10</fullName>
    </recommendedName>
    <alternativeName>
        <fullName evidence="8">RNA polymerase III subunit C11</fullName>
    </alternativeName>
</protein>